<evidence type="ECO:0000313" key="3">
    <source>
        <dbReference type="Proteomes" id="UP000177982"/>
    </source>
</evidence>
<keyword evidence="1" id="KW-1133">Transmembrane helix</keyword>
<keyword evidence="1" id="KW-0812">Transmembrane</keyword>
<evidence type="ECO:0000313" key="2">
    <source>
        <dbReference type="EMBL" id="OHA07616.1"/>
    </source>
</evidence>
<reference evidence="2 3" key="1">
    <citation type="journal article" date="2016" name="Nat. Commun.">
        <title>Thousands of microbial genomes shed light on interconnected biogeochemical processes in an aquifer system.</title>
        <authorList>
            <person name="Anantharaman K."/>
            <person name="Brown C.T."/>
            <person name="Hug L.A."/>
            <person name="Sharon I."/>
            <person name="Castelle C.J."/>
            <person name="Probst A.J."/>
            <person name="Thomas B.C."/>
            <person name="Singh A."/>
            <person name="Wilkins M.J."/>
            <person name="Karaoz U."/>
            <person name="Brodie E.L."/>
            <person name="Williams K.H."/>
            <person name="Hubbard S.S."/>
            <person name="Banfield J.F."/>
        </authorList>
    </citation>
    <scope>NUCLEOTIDE SEQUENCE [LARGE SCALE GENOMIC DNA]</scope>
</reference>
<name>A0A1G2L7K1_9BACT</name>
<sequence length="570" mass="63229">MNGRVRALLIIALFGLCTAFFGIVPVGAQDDLGPSSVTKPSWRYYEGLDFQIWDKSGSRVILSLYPKAIVLMTPYAEGQEPFTAFLERMKFTPEHGVSVSRLDTFYGISEANAPIKNARFYVVTFSEAQGGIITILNNVFDEKNIVTDVYPVFALDGDLVFPAAVWIKSKALSSFQQELVTYRFSKVHYTTAWSLNSSPPAGVPNGALLLVPMLPRLREEEMNTLRLSRLFSEDVLTQWAYPDFISIRPLVRAFAESSGLSGVLGERLKVTYSVVYDPKRAVVDVDAVKNISQEAFLPKDFSPDLFRSENVSVAAKEGLVTFSTEVRLYRPGAFTLSSPKLFYGIKGASSNIPPVLIPFPEIRIEIMPLLLKNKSGEPLVADIYGWKHMPPPAAIAPEEPRETAYPKTDIRFWTRTALERIPSAATYTKRIGIVFVSVSGALFLGFVFVSVGSYVSRQNASTRKALKNDARRLVRAIDRGMTDDEAFRAFMRSLKADLRSVFGVDAGVSAKLIAESAPERLRPAISGVLAEAAALSPEKISRNDVVNILSAVKSLRRKQWFAKKIPYFFA</sequence>
<keyword evidence="1" id="KW-0472">Membrane</keyword>
<evidence type="ECO:0000256" key="1">
    <source>
        <dbReference type="SAM" id="Phobius"/>
    </source>
</evidence>
<dbReference type="Proteomes" id="UP000177982">
    <property type="component" value="Unassembled WGS sequence"/>
</dbReference>
<proteinExistence type="predicted"/>
<dbReference type="AlphaFoldDB" id="A0A1G2L7K1"/>
<gene>
    <name evidence="2" type="ORF">A2934_04855</name>
</gene>
<organism evidence="2 3">
    <name type="scientific">Candidatus Sungbacteria bacterium RIFCSPLOWO2_01_FULL_47_10</name>
    <dbReference type="NCBI Taxonomy" id="1802276"/>
    <lineage>
        <taxon>Bacteria</taxon>
        <taxon>Candidatus Sungiibacteriota</taxon>
    </lineage>
</organism>
<dbReference type="EMBL" id="MHQO01000006">
    <property type="protein sequence ID" value="OHA07616.1"/>
    <property type="molecule type" value="Genomic_DNA"/>
</dbReference>
<comment type="caution">
    <text evidence="2">The sequence shown here is derived from an EMBL/GenBank/DDBJ whole genome shotgun (WGS) entry which is preliminary data.</text>
</comment>
<protein>
    <submittedName>
        <fullName evidence="2">Uncharacterized protein</fullName>
    </submittedName>
</protein>
<feature type="transmembrane region" description="Helical" evidence="1">
    <location>
        <begin position="431"/>
        <end position="455"/>
    </location>
</feature>
<accession>A0A1G2L7K1</accession>